<evidence type="ECO:0000256" key="1">
    <source>
        <dbReference type="SAM" id="MobiDB-lite"/>
    </source>
</evidence>
<dbReference type="EMBL" id="UINC01067676">
    <property type="protein sequence ID" value="SVB99571.1"/>
    <property type="molecule type" value="Genomic_DNA"/>
</dbReference>
<name>A0A382ILM5_9ZZZZ</name>
<organism evidence="2">
    <name type="scientific">marine metagenome</name>
    <dbReference type="NCBI Taxonomy" id="408172"/>
    <lineage>
        <taxon>unclassified sequences</taxon>
        <taxon>metagenomes</taxon>
        <taxon>ecological metagenomes</taxon>
    </lineage>
</organism>
<protein>
    <submittedName>
        <fullName evidence="2">Uncharacterized protein</fullName>
    </submittedName>
</protein>
<accession>A0A382ILM5</accession>
<gene>
    <name evidence="2" type="ORF">METZ01_LOCUS252425</name>
</gene>
<reference evidence="2" key="1">
    <citation type="submission" date="2018-05" db="EMBL/GenBank/DDBJ databases">
        <authorList>
            <person name="Lanie J.A."/>
            <person name="Ng W.-L."/>
            <person name="Kazmierczak K.M."/>
            <person name="Andrzejewski T.M."/>
            <person name="Davidsen T.M."/>
            <person name="Wayne K.J."/>
            <person name="Tettelin H."/>
            <person name="Glass J.I."/>
            <person name="Rusch D."/>
            <person name="Podicherti R."/>
            <person name="Tsui H.-C.T."/>
            <person name="Winkler M.E."/>
        </authorList>
    </citation>
    <scope>NUCLEOTIDE SEQUENCE</scope>
</reference>
<dbReference type="AlphaFoldDB" id="A0A382ILM5"/>
<sequence length="46" mass="4783">MVHVDQANVIPKPRGSSPKNLLPSQPEEIGGKSGASGASKELIMRA</sequence>
<feature type="region of interest" description="Disordered" evidence="1">
    <location>
        <begin position="1"/>
        <end position="46"/>
    </location>
</feature>
<evidence type="ECO:0000313" key="2">
    <source>
        <dbReference type="EMBL" id="SVB99571.1"/>
    </source>
</evidence>
<proteinExistence type="predicted"/>